<dbReference type="InterPro" id="IPR036291">
    <property type="entry name" value="NAD(P)-bd_dom_sf"/>
</dbReference>
<dbReference type="InterPro" id="IPR003462">
    <property type="entry name" value="ODC_Mu_crystall"/>
</dbReference>
<dbReference type="Gene3D" id="3.40.50.720">
    <property type="entry name" value="NAD(P)-binding Rossmann-like Domain"/>
    <property type="match status" value="1"/>
</dbReference>
<reference evidence="1 2" key="1">
    <citation type="submission" date="2020-04" db="EMBL/GenBank/DDBJ databases">
        <title>Genome sequencing of novel species.</title>
        <authorList>
            <person name="Heo J."/>
            <person name="Kim S.-J."/>
            <person name="Kim J.-S."/>
            <person name="Hong S.-B."/>
            <person name="Kwon S.-W."/>
        </authorList>
    </citation>
    <scope>NUCLEOTIDE SEQUENCE [LARGE SCALE GENOMIC DNA]</scope>
    <source>
        <strain evidence="1 2">MFER-1</strain>
    </source>
</reference>
<dbReference type="SUPFAM" id="SSF51735">
    <property type="entry name" value="NAD(P)-binding Rossmann-fold domains"/>
    <property type="match status" value="1"/>
</dbReference>
<dbReference type="EMBL" id="CP051680">
    <property type="protein sequence ID" value="QJD86150.1"/>
    <property type="molecule type" value="Genomic_DNA"/>
</dbReference>
<dbReference type="PANTHER" id="PTHR13812">
    <property type="entry name" value="KETIMINE REDUCTASE MU-CRYSTALLIN"/>
    <property type="match status" value="1"/>
</dbReference>
<protein>
    <submittedName>
        <fullName evidence="1">2,3-diaminopropionate biosynthesis protein SbnB</fullName>
    </submittedName>
</protein>
<sequence length="322" mass="35837">MIYLNNGHILRIGIDWSLLTNRIESTLRMLDTPEVVQPLKPYLRFRNPANRIIAMPSFVGGDTEISGIKWIASFPGNVALGKPRAHSTIVLNDPADGVPIAILVGGVLSELRTAAVSAVMLRHYFALERRRSYKVGIIGWGPIGRRHMKMLLALYGDRLDGVRLFDLKGIDSSSLDSRMQAMTRIASDWQEVYRNSDIVFTCTSSATRFIDELPPPGSLLMNISLREYLPESLHALKTIVVDNWQEVCRENTDIELLHTQTGLTEADTVTLRDVVYGGALKGVAASEPIFFSPMGMAAFDMTLAAYYWREAERLGIGVRLEG</sequence>
<dbReference type="GO" id="GO:0005737">
    <property type="term" value="C:cytoplasm"/>
    <property type="evidence" value="ECO:0007669"/>
    <property type="project" value="TreeGrafter"/>
</dbReference>
<dbReference type="Gene3D" id="3.30.1780.10">
    <property type="entry name" value="ornithine cyclodeaminase, domain 1"/>
    <property type="match status" value="1"/>
</dbReference>
<evidence type="ECO:0000313" key="2">
    <source>
        <dbReference type="Proteomes" id="UP000502248"/>
    </source>
</evidence>
<keyword evidence="2" id="KW-1185">Reference proteome</keyword>
<accession>A0A7Z2ZNS7</accession>
<dbReference type="PIRSF" id="PIRSF001439">
    <property type="entry name" value="CryM"/>
    <property type="match status" value="1"/>
</dbReference>
<proteinExistence type="predicted"/>
<name>A0A7Z2ZNS7_9BACL</name>
<evidence type="ECO:0000313" key="1">
    <source>
        <dbReference type="EMBL" id="QJD86150.1"/>
    </source>
</evidence>
<organism evidence="1 2">
    <name type="scientific">Cohnella herbarum</name>
    <dbReference type="NCBI Taxonomy" id="2728023"/>
    <lineage>
        <taxon>Bacteria</taxon>
        <taxon>Bacillati</taxon>
        <taxon>Bacillota</taxon>
        <taxon>Bacilli</taxon>
        <taxon>Bacillales</taxon>
        <taxon>Paenibacillaceae</taxon>
        <taxon>Cohnella</taxon>
    </lineage>
</organism>
<gene>
    <name evidence="1" type="ORF">HH215_25205</name>
</gene>
<dbReference type="AlphaFoldDB" id="A0A7Z2ZNS7"/>
<dbReference type="KEGG" id="cheb:HH215_25205"/>
<dbReference type="Proteomes" id="UP000502248">
    <property type="component" value="Chromosome"/>
</dbReference>
<dbReference type="RefSeq" id="WP_169282402.1">
    <property type="nucleotide sequence ID" value="NZ_CP051680.1"/>
</dbReference>
<dbReference type="Pfam" id="PF02423">
    <property type="entry name" value="OCD_Mu_crystall"/>
    <property type="match status" value="1"/>
</dbReference>
<dbReference type="PANTHER" id="PTHR13812:SF19">
    <property type="entry name" value="KETIMINE REDUCTASE MU-CRYSTALLIN"/>
    <property type="match status" value="1"/>
</dbReference>
<dbReference type="InterPro" id="IPR023401">
    <property type="entry name" value="ODC_N"/>
</dbReference>